<evidence type="ECO:0000313" key="2">
    <source>
        <dbReference type="RefSeq" id="XP_001395704.3"/>
    </source>
</evidence>
<dbReference type="Pfam" id="PF20246">
    <property type="entry name" value="DUF6601"/>
    <property type="match status" value="1"/>
</dbReference>
<dbReference type="RefSeq" id="XP_001395704.3">
    <property type="nucleotide sequence ID" value="XM_001395667.3"/>
</dbReference>
<reference evidence="2" key="2">
    <citation type="submission" date="2025-08" db="UniProtKB">
        <authorList>
            <consortium name="RefSeq"/>
        </authorList>
    </citation>
    <scope>IDENTIFICATION</scope>
</reference>
<dbReference type="PANTHER" id="PTHR34414">
    <property type="entry name" value="HET DOMAIN-CONTAINING PROTEIN-RELATED"/>
    <property type="match status" value="1"/>
</dbReference>
<dbReference type="KEGG" id="ang:An12g06470"/>
<dbReference type="AlphaFoldDB" id="A0AAJ6VRK7"/>
<dbReference type="InterPro" id="IPR046536">
    <property type="entry name" value="DUF6601"/>
</dbReference>
<sequence length="446" mass="51238">MDSKKIYMVRAEDLRKPWVADRSPGPLETLVSSALTLPTPDSRPVSKILANPGDGAPRSGSVQVKNRSTLNFWLFKVAKQHIYLGLFLAVVFSPSNLLTYDLISTRFNTVSCISMPTKPPFSVDVSISSTFCTPASIRDEYYTPYIPTTDTSRFLQNDLSVECLNRVQKYLWLAGRPMPPRPLNYQTATSRQIVPDERIDMHMVWEPSRRIHLKPLPRYLLSHQFWKSYLICKEPCPCMSNYMYYETDRGDGVCQQKHLYECGLGFLYSYIALIERESDFAIAQDQHLLPHNVTWEMWVKLVKELLENGATNPKNINARYLFGELRLSRLNKIYMFRYGSILRGYHFTYQTYTELFYDYLTPLTATIVYVALVLTAMQVGLATKLQGNGAFQNASYGFTVFSIIGPLIILLLVGFLGFVQFINNLLATFQFKQERFAHYKLLSSHS</sequence>
<gene>
    <name evidence="2" type="ORF">An12g06470</name>
</gene>
<reference evidence="2" key="1">
    <citation type="submission" date="2025-02" db="EMBL/GenBank/DDBJ databases">
        <authorList>
            <consortium name="NCBI Genome Project"/>
        </authorList>
    </citation>
    <scope>NUCLEOTIDE SEQUENCE</scope>
</reference>
<keyword evidence="1" id="KW-0812">Transmembrane</keyword>
<proteinExistence type="predicted"/>
<feature type="transmembrane region" description="Helical" evidence="1">
    <location>
        <begin position="359"/>
        <end position="382"/>
    </location>
</feature>
<organism evidence="2">
    <name type="scientific">Aspergillus niger</name>
    <dbReference type="NCBI Taxonomy" id="5061"/>
    <lineage>
        <taxon>Eukaryota</taxon>
        <taxon>Fungi</taxon>
        <taxon>Dikarya</taxon>
        <taxon>Ascomycota</taxon>
        <taxon>Pezizomycotina</taxon>
        <taxon>Eurotiomycetes</taxon>
        <taxon>Eurotiomycetidae</taxon>
        <taxon>Eurotiales</taxon>
        <taxon>Aspergillaceae</taxon>
        <taxon>Aspergillus</taxon>
        <taxon>Aspergillus subgen. Circumdati</taxon>
    </lineage>
</organism>
<dbReference type="PANTHER" id="PTHR34414:SF1">
    <property type="entry name" value="SUBTILISIN-LIKE SERINE PROTEASE"/>
    <property type="match status" value="1"/>
</dbReference>
<evidence type="ECO:0000256" key="1">
    <source>
        <dbReference type="SAM" id="Phobius"/>
    </source>
</evidence>
<protein>
    <submittedName>
        <fullName evidence="2">Uncharacterized protein</fullName>
    </submittedName>
</protein>
<accession>A0AAJ6VRK7</accession>
<feature type="transmembrane region" description="Helical" evidence="1">
    <location>
        <begin position="394"/>
        <end position="422"/>
    </location>
</feature>
<keyword evidence="1" id="KW-0472">Membrane</keyword>
<dbReference type="GeneID" id="4985997"/>
<dbReference type="VEuPathDB" id="FungiDB:An12g06470"/>
<keyword evidence="1" id="KW-1133">Transmembrane helix</keyword>
<name>A0AAJ6VRK7_ASPNG</name>